<keyword evidence="7 9" id="KW-0689">Ribosomal protein</keyword>
<evidence type="ECO:0000256" key="2">
    <source>
        <dbReference type="ARBA" id="ARBA00022723"/>
    </source>
</evidence>
<feature type="compositionally biased region" description="Gly residues" evidence="10">
    <location>
        <begin position="1"/>
        <end position="10"/>
    </location>
</feature>
<comment type="function">
    <text evidence="9">Component of the large ribosomal subunit. The ribosome is a large ribonucleoprotein complex responsible for the synthesis of proteins in the cell.</text>
</comment>
<feature type="region of interest" description="Disordered" evidence="10">
    <location>
        <begin position="1"/>
        <end position="26"/>
    </location>
</feature>
<evidence type="ECO:0000256" key="5">
    <source>
        <dbReference type="ARBA" id="ARBA00022833"/>
    </source>
</evidence>
<evidence type="ECO:0000313" key="11">
    <source>
        <dbReference type="EMBL" id="GHP05790.1"/>
    </source>
</evidence>
<dbReference type="GO" id="GO:0003735">
    <property type="term" value="F:structural constituent of ribosome"/>
    <property type="evidence" value="ECO:0007669"/>
    <property type="project" value="InterPro"/>
</dbReference>
<evidence type="ECO:0000256" key="7">
    <source>
        <dbReference type="ARBA" id="ARBA00022980"/>
    </source>
</evidence>
<reference evidence="11" key="1">
    <citation type="submission" date="2020-10" db="EMBL/GenBank/DDBJ databases">
        <title>Unveiling of a novel bifunctional photoreceptor, Dualchrome1, isolated from a cosmopolitan green alga.</title>
        <authorList>
            <person name="Suzuki S."/>
            <person name="Kawachi M."/>
        </authorList>
    </citation>
    <scope>NUCLEOTIDE SEQUENCE</scope>
    <source>
        <strain evidence="11">NIES 2893</strain>
    </source>
</reference>
<keyword evidence="12" id="KW-1185">Reference proteome</keyword>
<dbReference type="OrthoDB" id="528079at2759"/>
<evidence type="ECO:0000256" key="8">
    <source>
        <dbReference type="ARBA" id="ARBA00023274"/>
    </source>
</evidence>
<dbReference type="Proteomes" id="UP000660262">
    <property type="component" value="Unassembled WGS sequence"/>
</dbReference>
<evidence type="ECO:0000313" key="12">
    <source>
        <dbReference type="Proteomes" id="UP000660262"/>
    </source>
</evidence>
<keyword evidence="2 9" id="KW-0479">Metal-binding</keyword>
<dbReference type="PANTHER" id="PTHR10768">
    <property type="entry name" value="60S RIBOSOMAL PROTEIN L37"/>
    <property type="match status" value="1"/>
</dbReference>
<evidence type="ECO:0000256" key="9">
    <source>
        <dbReference type="RuleBase" id="RU000576"/>
    </source>
</evidence>
<dbReference type="GO" id="GO:0022625">
    <property type="term" value="C:cytosolic large ribosomal subunit"/>
    <property type="evidence" value="ECO:0007669"/>
    <property type="project" value="TreeGrafter"/>
</dbReference>
<dbReference type="Gene3D" id="2.20.25.30">
    <property type="match status" value="1"/>
</dbReference>
<dbReference type="GO" id="GO:0008270">
    <property type="term" value="F:zinc ion binding"/>
    <property type="evidence" value="ECO:0007669"/>
    <property type="project" value="UniProtKB-KW"/>
</dbReference>
<comment type="caution">
    <text evidence="11">The sequence shown here is derived from an EMBL/GenBank/DDBJ whole genome shotgun (WGS) entry which is preliminary data.</text>
</comment>
<dbReference type="PANTHER" id="PTHR10768:SF0">
    <property type="entry name" value="RIBOSOMAL PROTEIN L37"/>
    <property type="match status" value="1"/>
</dbReference>
<evidence type="ECO:0000256" key="10">
    <source>
        <dbReference type="SAM" id="MobiDB-lite"/>
    </source>
</evidence>
<sequence length="96" mass="10768">MGKAGKGTGSFGKRRNKSHSSCPRCGRRSLHLQKGVCSACGYPAARTRRYNWGYKAIRRKTTGTGRMRYMRHLPRRFKNGFREGTQAVSKKASGSD</sequence>
<dbReference type="Pfam" id="PF01907">
    <property type="entry name" value="Ribosomal_L37e"/>
    <property type="match status" value="1"/>
</dbReference>
<name>A0A830HIZ3_9CHLO</name>
<keyword evidence="8 9" id="KW-0687">Ribonucleoprotein</keyword>
<evidence type="ECO:0000256" key="3">
    <source>
        <dbReference type="ARBA" id="ARBA00022730"/>
    </source>
</evidence>
<keyword evidence="5 9" id="KW-0862">Zinc</keyword>
<dbReference type="GO" id="GO:0006412">
    <property type="term" value="P:translation"/>
    <property type="evidence" value="ECO:0007669"/>
    <property type="project" value="InterPro"/>
</dbReference>
<dbReference type="AlphaFoldDB" id="A0A830HIZ3"/>
<dbReference type="InterPro" id="IPR018267">
    <property type="entry name" value="Ribosomal_eL37_CS"/>
</dbReference>
<dbReference type="GO" id="GO:0019843">
    <property type="term" value="F:rRNA binding"/>
    <property type="evidence" value="ECO:0007669"/>
    <property type="project" value="UniProtKB-KW"/>
</dbReference>
<dbReference type="InterPro" id="IPR001569">
    <property type="entry name" value="Ribosomal_eL37"/>
</dbReference>
<keyword evidence="6 9" id="KW-0694">RNA-binding</keyword>
<comment type="similarity">
    <text evidence="1 9">Belongs to the eukaryotic ribosomal protein eL37 family.</text>
</comment>
<dbReference type="FunFam" id="2.20.25.30:FF:000001">
    <property type="entry name" value="Ribosomal protein L37"/>
    <property type="match status" value="1"/>
</dbReference>
<evidence type="ECO:0000256" key="6">
    <source>
        <dbReference type="ARBA" id="ARBA00022884"/>
    </source>
</evidence>
<dbReference type="EMBL" id="BNJQ01000011">
    <property type="protein sequence ID" value="GHP05790.1"/>
    <property type="molecule type" value="Genomic_DNA"/>
</dbReference>
<proteinExistence type="inferred from homology"/>
<protein>
    <recommendedName>
        <fullName evidence="9">Ribosomal protein L37</fullName>
    </recommendedName>
</protein>
<keyword evidence="3 9" id="KW-0699">rRNA-binding</keyword>
<evidence type="ECO:0000256" key="4">
    <source>
        <dbReference type="ARBA" id="ARBA00022771"/>
    </source>
</evidence>
<dbReference type="InterPro" id="IPR011332">
    <property type="entry name" value="Ribosomal_zn-bd"/>
</dbReference>
<dbReference type="InterPro" id="IPR011331">
    <property type="entry name" value="Ribosomal_eL37/eL43"/>
</dbReference>
<gene>
    <name evidence="11" type="ORF">PPROV_000453900</name>
</gene>
<keyword evidence="4" id="KW-0863">Zinc-finger</keyword>
<evidence type="ECO:0000256" key="1">
    <source>
        <dbReference type="ARBA" id="ARBA00009805"/>
    </source>
</evidence>
<dbReference type="PROSITE" id="PS01077">
    <property type="entry name" value="RIBOSOMAL_L37E"/>
    <property type="match status" value="1"/>
</dbReference>
<accession>A0A830HIZ3</accession>
<organism evidence="11 12">
    <name type="scientific">Pycnococcus provasolii</name>
    <dbReference type="NCBI Taxonomy" id="41880"/>
    <lineage>
        <taxon>Eukaryota</taxon>
        <taxon>Viridiplantae</taxon>
        <taxon>Chlorophyta</taxon>
        <taxon>Pseudoscourfieldiophyceae</taxon>
        <taxon>Pseudoscourfieldiales</taxon>
        <taxon>Pycnococcaceae</taxon>
        <taxon>Pycnococcus</taxon>
    </lineage>
</organism>
<dbReference type="SUPFAM" id="SSF57829">
    <property type="entry name" value="Zn-binding ribosomal proteins"/>
    <property type="match status" value="1"/>
</dbReference>